<feature type="domain" description="Malonyl-CoA:ACP transacylase (MAT)" evidence="5">
    <location>
        <begin position="11"/>
        <end position="301"/>
    </location>
</feature>
<dbReference type="PANTHER" id="PTHR42681">
    <property type="entry name" value="MALONYL-COA-ACYL CARRIER PROTEIN TRANSACYLASE, MITOCHONDRIAL"/>
    <property type="match status" value="1"/>
</dbReference>
<accession>A0A849AJD0</accession>
<dbReference type="SUPFAM" id="SSF52151">
    <property type="entry name" value="FabD/lysophospholipase-like"/>
    <property type="match status" value="1"/>
</dbReference>
<dbReference type="InterPro" id="IPR001227">
    <property type="entry name" value="Ac_transferase_dom_sf"/>
</dbReference>
<dbReference type="GO" id="GO:0004314">
    <property type="term" value="F:[acyl-carrier-protein] S-malonyltransferase activity"/>
    <property type="evidence" value="ECO:0007669"/>
    <property type="project" value="UniProtKB-EC"/>
</dbReference>
<evidence type="ECO:0000256" key="1">
    <source>
        <dbReference type="ARBA" id="ARBA00013258"/>
    </source>
</evidence>
<dbReference type="GO" id="GO:0005829">
    <property type="term" value="C:cytosol"/>
    <property type="evidence" value="ECO:0007669"/>
    <property type="project" value="TreeGrafter"/>
</dbReference>
<dbReference type="SUPFAM" id="SSF55048">
    <property type="entry name" value="Probable ACP-binding domain of malonyl-CoA ACP transacylase"/>
    <property type="match status" value="1"/>
</dbReference>
<evidence type="ECO:0000313" key="6">
    <source>
        <dbReference type="EMBL" id="NNG38510.1"/>
    </source>
</evidence>
<dbReference type="InterPro" id="IPR050858">
    <property type="entry name" value="Mal-CoA-ACP_Trans/PKS_FabD"/>
</dbReference>
<evidence type="ECO:0000256" key="4">
    <source>
        <dbReference type="ARBA" id="ARBA00048462"/>
    </source>
</evidence>
<reference evidence="6 7" key="1">
    <citation type="submission" date="2020-05" db="EMBL/GenBank/DDBJ databases">
        <title>Flexivirga sp. ID2601S isolated from air conditioner.</title>
        <authorList>
            <person name="Kim D.H."/>
        </authorList>
    </citation>
    <scope>NUCLEOTIDE SEQUENCE [LARGE SCALE GENOMIC DNA]</scope>
    <source>
        <strain evidence="6 7">ID2601S</strain>
    </source>
</reference>
<dbReference type="Gene3D" id="3.40.366.10">
    <property type="entry name" value="Malonyl-Coenzyme A Acyl Carrier Protein, domain 2"/>
    <property type="match status" value="1"/>
</dbReference>
<dbReference type="EMBL" id="JABENB010000001">
    <property type="protein sequence ID" value="NNG38510.1"/>
    <property type="molecule type" value="Genomic_DNA"/>
</dbReference>
<evidence type="ECO:0000259" key="5">
    <source>
        <dbReference type="SMART" id="SM00827"/>
    </source>
</evidence>
<proteinExistence type="predicted"/>
<dbReference type="RefSeq" id="WP_171152352.1">
    <property type="nucleotide sequence ID" value="NZ_JABENB010000001.1"/>
</dbReference>
<dbReference type="Pfam" id="PF00698">
    <property type="entry name" value="Acyl_transf_1"/>
    <property type="match status" value="1"/>
</dbReference>
<dbReference type="AlphaFoldDB" id="A0A849AJD0"/>
<keyword evidence="7" id="KW-1185">Reference proteome</keyword>
<comment type="caution">
    <text evidence="6">The sequence shown here is derived from an EMBL/GenBank/DDBJ whole genome shotgun (WGS) entry which is preliminary data.</text>
</comment>
<dbReference type="InterPro" id="IPR014043">
    <property type="entry name" value="Acyl_transferase_dom"/>
</dbReference>
<name>A0A849AJD0_9MICO</name>
<gene>
    <name evidence="6" type="ORF">HJ588_04370</name>
</gene>
<comment type="catalytic activity">
    <reaction evidence="4">
        <text>holo-[ACP] + malonyl-CoA = malonyl-[ACP] + CoA</text>
        <dbReference type="Rhea" id="RHEA:41792"/>
        <dbReference type="Rhea" id="RHEA-COMP:9623"/>
        <dbReference type="Rhea" id="RHEA-COMP:9685"/>
        <dbReference type="ChEBI" id="CHEBI:57287"/>
        <dbReference type="ChEBI" id="CHEBI:57384"/>
        <dbReference type="ChEBI" id="CHEBI:64479"/>
        <dbReference type="ChEBI" id="CHEBI:78449"/>
        <dbReference type="EC" id="2.3.1.39"/>
    </reaction>
</comment>
<dbReference type="SMART" id="SM00827">
    <property type="entry name" value="PKS_AT"/>
    <property type="match status" value="1"/>
</dbReference>
<sequence>MVFSASHSAWVFPGQGSQEPGMGEDLRLASGTYRTLLEHASELTATHFDPAVPVQPVDGGGVHPTVLTQLSVFTVSVGLADALLQAGERPQVLAGHSVGEFAALAAGGWLEPSEALELVFHRASAMAACCRQEASMMAVLGIAPEIVANACAGSDAVLANYNAVRQTVVSGPTADLFHVGACLRDLGATVVELDVAGAFHSNLMAPARDALAPRIAAANLRPGHTPMISSISGSTISDVGRYRAALSEQVTAPVQWTAVLRTLDDVLPDDGGVLEIGPGRVLRGLQRKHDRRRPVGSCSSWAEAQELIQQPTVAAG</sequence>
<evidence type="ECO:0000256" key="3">
    <source>
        <dbReference type="ARBA" id="ARBA00023315"/>
    </source>
</evidence>
<organism evidence="6 7">
    <name type="scientific">Flexivirga aerilata</name>
    <dbReference type="NCBI Taxonomy" id="1656889"/>
    <lineage>
        <taxon>Bacteria</taxon>
        <taxon>Bacillati</taxon>
        <taxon>Actinomycetota</taxon>
        <taxon>Actinomycetes</taxon>
        <taxon>Micrococcales</taxon>
        <taxon>Dermacoccaceae</taxon>
        <taxon>Flexivirga</taxon>
    </lineage>
</organism>
<dbReference type="Gene3D" id="3.30.70.250">
    <property type="entry name" value="Malonyl-CoA ACP transacylase, ACP-binding"/>
    <property type="match status" value="1"/>
</dbReference>
<dbReference type="GO" id="GO:0006633">
    <property type="term" value="P:fatty acid biosynthetic process"/>
    <property type="evidence" value="ECO:0007669"/>
    <property type="project" value="TreeGrafter"/>
</dbReference>
<dbReference type="Proteomes" id="UP000557772">
    <property type="component" value="Unassembled WGS sequence"/>
</dbReference>
<evidence type="ECO:0000256" key="2">
    <source>
        <dbReference type="ARBA" id="ARBA00022679"/>
    </source>
</evidence>
<keyword evidence="3" id="KW-0012">Acyltransferase</keyword>
<keyword evidence="2 6" id="KW-0808">Transferase</keyword>
<dbReference type="InterPro" id="IPR016035">
    <property type="entry name" value="Acyl_Trfase/lysoPLipase"/>
</dbReference>
<evidence type="ECO:0000313" key="7">
    <source>
        <dbReference type="Proteomes" id="UP000557772"/>
    </source>
</evidence>
<dbReference type="PANTHER" id="PTHR42681:SF1">
    <property type="entry name" value="MALONYL-COA-ACYL CARRIER PROTEIN TRANSACYLASE, MITOCHONDRIAL"/>
    <property type="match status" value="1"/>
</dbReference>
<protein>
    <recommendedName>
        <fullName evidence="1">[acyl-carrier-protein] S-malonyltransferase</fullName>
        <ecNumber evidence="1">2.3.1.39</ecNumber>
    </recommendedName>
</protein>
<dbReference type="InterPro" id="IPR016036">
    <property type="entry name" value="Malonyl_transacylase_ACP-bd"/>
</dbReference>
<dbReference type="EC" id="2.3.1.39" evidence="1"/>